<keyword evidence="4 6" id="KW-1133">Transmembrane helix</keyword>
<feature type="transmembrane region" description="Helical" evidence="6">
    <location>
        <begin position="569"/>
        <end position="588"/>
    </location>
</feature>
<evidence type="ECO:0000256" key="6">
    <source>
        <dbReference type="SAM" id="Phobius"/>
    </source>
</evidence>
<keyword evidence="2" id="KW-1003">Cell membrane</keyword>
<dbReference type="InterPro" id="IPR018076">
    <property type="entry name" value="T2SS_GspF_dom"/>
</dbReference>
<evidence type="ECO:0000313" key="9">
    <source>
        <dbReference type="Proteomes" id="UP000655759"/>
    </source>
</evidence>
<dbReference type="Proteomes" id="UP000655759">
    <property type="component" value="Unassembled WGS sequence"/>
</dbReference>
<dbReference type="GO" id="GO:0005886">
    <property type="term" value="C:plasma membrane"/>
    <property type="evidence" value="ECO:0007669"/>
    <property type="project" value="UniProtKB-SubCell"/>
</dbReference>
<dbReference type="EMBL" id="CAJNAQ010000002">
    <property type="protein sequence ID" value="CAE6485731.1"/>
    <property type="molecule type" value="Genomic_DNA"/>
</dbReference>
<feature type="transmembrane region" description="Helical" evidence="6">
    <location>
        <begin position="518"/>
        <end position="536"/>
    </location>
</feature>
<evidence type="ECO:0000256" key="5">
    <source>
        <dbReference type="ARBA" id="ARBA00023136"/>
    </source>
</evidence>
<protein>
    <recommendedName>
        <fullName evidence="7">Type II secretion system protein GspF domain-containing protein</fullName>
    </recommendedName>
</protein>
<dbReference type="PANTHER" id="PTHR35402">
    <property type="entry name" value="INTEGRAL MEMBRANE PROTEIN-RELATED"/>
    <property type="match status" value="1"/>
</dbReference>
<dbReference type="Pfam" id="PF00482">
    <property type="entry name" value="T2SSF"/>
    <property type="match status" value="1"/>
</dbReference>
<proteinExistence type="predicted"/>
<reference evidence="8" key="1">
    <citation type="submission" date="2021-02" db="EMBL/GenBank/DDBJ databases">
        <authorList>
            <person name="Han P."/>
        </authorList>
    </citation>
    <scope>NUCLEOTIDE SEQUENCE</scope>
    <source>
        <strain evidence="8">Candidatus Nitrosotenuis uzonensis 5A</strain>
    </source>
</reference>
<feature type="transmembrane region" description="Helical" evidence="6">
    <location>
        <begin position="323"/>
        <end position="344"/>
    </location>
</feature>
<feature type="transmembrane region" description="Helical" evidence="6">
    <location>
        <begin position="291"/>
        <end position="311"/>
    </location>
</feature>
<evidence type="ECO:0000313" key="8">
    <source>
        <dbReference type="EMBL" id="CAE6485731.1"/>
    </source>
</evidence>
<gene>
    <name evidence="8" type="ORF">NUZ5A_20047</name>
</gene>
<evidence type="ECO:0000256" key="3">
    <source>
        <dbReference type="ARBA" id="ARBA00022692"/>
    </source>
</evidence>
<evidence type="ECO:0000256" key="2">
    <source>
        <dbReference type="ARBA" id="ARBA00022475"/>
    </source>
</evidence>
<accession>A0A812F3I3</accession>
<evidence type="ECO:0000259" key="7">
    <source>
        <dbReference type="Pfam" id="PF00482"/>
    </source>
</evidence>
<keyword evidence="3 6" id="KW-0812">Transmembrane</keyword>
<comment type="caution">
    <text evidence="8">The sequence shown here is derived from an EMBL/GenBank/DDBJ whole genome shotgun (WGS) entry which is preliminary data.</text>
</comment>
<feature type="transmembrane region" description="Helical" evidence="6">
    <location>
        <begin position="379"/>
        <end position="398"/>
    </location>
</feature>
<name>A0A812F3I3_9ARCH</name>
<dbReference type="PANTHER" id="PTHR35402:SF1">
    <property type="entry name" value="TYPE II SECRETION SYSTEM PROTEIN GSPF DOMAIN-CONTAINING PROTEIN"/>
    <property type="match status" value="1"/>
</dbReference>
<comment type="subcellular location">
    <subcellularLocation>
        <location evidence="1">Cell membrane</location>
        <topology evidence="1">Multi-pass membrane protein</topology>
    </subcellularLocation>
</comment>
<dbReference type="AlphaFoldDB" id="A0A812F3I3"/>
<feature type="transmembrane region" description="Helical" evidence="6">
    <location>
        <begin position="123"/>
        <end position="140"/>
    </location>
</feature>
<feature type="transmembrane region" description="Helical" evidence="6">
    <location>
        <begin position="6"/>
        <end position="34"/>
    </location>
</feature>
<feature type="domain" description="Type II secretion system protein GspF" evidence="7">
    <location>
        <begin position="184"/>
        <end position="310"/>
    </location>
</feature>
<keyword evidence="5 6" id="KW-0472">Membrane</keyword>
<feature type="transmembrane region" description="Helical" evidence="6">
    <location>
        <begin position="600"/>
        <end position="619"/>
    </location>
</feature>
<feature type="transmembrane region" description="Helical" evidence="6">
    <location>
        <begin position="356"/>
        <end position="373"/>
    </location>
</feature>
<evidence type="ECO:0000256" key="4">
    <source>
        <dbReference type="ARBA" id="ARBA00022989"/>
    </source>
</evidence>
<evidence type="ECO:0000256" key="1">
    <source>
        <dbReference type="ARBA" id="ARBA00004651"/>
    </source>
</evidence>
<organism evidence="8 9">
    <name type="scientific">Candidatus Nitrosotenuis uzonensis</name>
    <dbReference type="NCBI Taxonomy" id="1407055"/>
    <lineage>
        <taxon>Archaea</taxon>
        <taxon>Nitrososphaerota</taxon>
        <taxon>Candidatus Nitrosotenuis</taxon>
    </lineage>
</organism>
<feature type="transmembrane region" description="Helical" evidence="6">
    <location>
        <begin position="146"/>
        <end position="164"/>
    </location>
</feature>
<dbReference type="InterPro" id="IPR056569">
    <property type="entry name" value="ArlJ-like"/>
</dbReference>
<sequence>MPFFVLMWILVLVNDALLFFITIGIFSGIILYTIDKPKLAKQILEFFKPAKLFFYNFLSSYLSTDLKITKVSQDMALNLVKPVANLKPLAHLQKKISKSIETDIRISGLAANPRLLGLQSTSYMILAGVISIPVAILFSIVFENPVLLFVLILVPAIMFAFPTLRLKATASERKSQIEDELAFFAAYCGIMQSVGRSLLSSLLEIAGAGIFKMLERESKMIQRNVRIFAMDELSAINNLALNHPNYTFSNFLLGYVSIHKSGGSLARYLENKGEEFFNSMRFRMSQYSSQAATIGEAMLIMLNVLPVLLISSSFMMPASSVQMLTNASFVLVPLIAVIMILVTNHSQPKLRDEVKFSKNSIFAAAISAAIGIISGLESWQVLVLGVFAGSLVNSIMTFQKFREISLVESALPDFLRDITEHVKIGAAIPNSIVRISKERRYNDYFDFLISDISSKIVFGYKLSEIISSYKISSWNARLVFFVLGKIADSGGGRPQTLEYITNFVTKVNQAKKEMVSSIRVFAIMAYSSPLMMVWMTKAMGEVMERLGPSFQVLSGGAGQIIFLSATPEFLGIINLLVAISAICMGMVMSKVASFTLKNTMGITITAAITFVSIYFSPYLPSMSPLLGGS</sequence>